<dbReference type="CDD" id="cd00075">
    <property type="entry name" value="HATPase"/>
    <property type="match status" value="1"/>
</dbReference>
<evidence type="ECO:0000256" key="3">
    <source>
        <dbReference type="ARBA" id="ARBA00012438"/>
    </source>
</evidence>
<dbReference type="GO" id="GO:0000155">
    <property type="term" value="F:phosphorelay sensor kinase activity"/>
    <property type="evidence" value="ECO:0007669"/>
    <property type="project" value="InterPro"/>
</dbReference>
<keyword evidence="9" id="KW-0067">ATP-binding</keyword>
<dbReference type="Proteomes" id="UP000367750">
    <property type="component" value="Unassembled WGS sequence"/>
</dbReference>
<dbReference type="Gene3D" id="1.10.287.130">
    <property type="match status" value="1"/>
</dbReference>
<dbReference type="FunFam" id="3.30.565.10:FF:000006">
    <property type="entry name" value="Sensor histidine kinase WalK"/>
    <property type="match status" value="1"/>
</dbReference>
<dbReference type="CDD" id="cd06225">
    <property type="entry name" value="HAMP"/>
    <property type="match status" value="1"/>
</dbReference>
<dbReference type="PRINTS" id="PR00344">
    <property type="entry name" value="BCTRLSENSOR"/>
</dbReference>
<evidence type="ECO:0000256" key="12">
    <source>
        <dbReference type="SAM" id="Phobius"/>
    </source>
</evidence>
<keyword evidence="12" id="KW-0812">Transmembrane</keyword>
<dbReference type="InterPro" id="IPR005467">
    <property type="entry name" value="His_kinase_dom"/>
</dbReference>
<dbReference type="Pfam" id="PF02518">
    <property type="entry name" value="HATPase_c"/>
    <property type="match status" value="1"/>
</dbReference>
<dbReference type="EC" id="2.7.13.3" evidence="3"/>
<organism evidence="15 16">
    <name type="scientific">Paenibacillus spiritus</name>
    <dbReference type="NCBI Taxonomy" id="2496557"/>
    <lineage>
        <taxon>Bacteria</taxon>
        <taxon>Bacillati</taxon>
        <taxon>Bacillota</taxon>
        <taxon>Bacilli</taxon>
        <taxon>Bacillales</taxon>
        <taxon>Paenibacillaceae</taxon>
        <taxon>Paenibacillus</taxon>
    </lineage>
</organism>
<protein>
    <recommendedName>
        <fullName evidence="3">histidine kinase</fullName>
        <ecNumber evidence="3">2.7.13.3</ecNumber>
    </recommendedName>
</protein>
<keyword evidence="12" id="KW-1133">Transmembrane helix</keyword>
<proteinExistence type="predicted"/>
<dbReference type="InterPro" id="IPR036097">
    <property type="entry name" value="HisK_dim/P_sf"/>
</dbReference>
<dbReference type="InterPro" id="IPR003660">
    <property type="entry name" value="HAMP_dom"/>
</dbReference>
<gene>
    <name evidence="15" type="ORF">F4V43_12670</name>
</gene>
<dbReference type="InterPro" id="IPR003661">
    <property type="entry name" value="HisK_dim/P_dom"/>
</dbReference>
<dbReference type="SUPFAM" id="SSF47384">
    <property type="entry name" value="Homodimeric domain of signal transducing histidine kinase"/>
    <property type="match status" value="1"/>
</dbReference>
<keyword evidence="4" id="KW-1003">Cell membrane</keyword>
<sequence length="461" mass="51447">MKSLYVRMCAVFCSVVVASSVLAFLMSNLYYQVNVKSRNDAKLTRMALEVSRFGESHAGELDSYLRTTAALGYKIYLTDGSGENRFYGQPFRENDLPEAEVDAVLAGGIYHGIADFPREAFVTGFFDNELRNTVGVPLGYQGRSYALFLRPDPVTQFGELRGFFAMIIALTLLLSLVFLLITVLHVVRPIVRLTEAARTIARGRYDIRLNTRRRDELGDLARSFTAMSRELERTNRSRQEFVANVSHEIESPLTSIQGFAHTLRDDGLAPEKRREYLAIIEEESRRLSLLSKQLLTLSALDDDPGRLELSRFNLRDQFRQLARMLEWRLSERQLALRLSVPDLDTDGDANLLHQVWMNLLSNAIKHTPPGGEITVSAASAKGGGCTVEIRDTGEGIPAERLPLIFDRFYKADEARTREAGGSGLGLAIVRKIVEVHGGSVEVSSQPGQGTVFTVHLPGRHL</sequence>
<dbReference type="FunFam" id="1.10.287.130:FF:000001">
    <property type="entry name" value="Two-component sensor histidine kinase"/>
    <property type="match status" value="1"/>
</dbReference>
<dbReference type="InterPro" id="IPR003594">
    <property type="entry name" value="HATPase_dom"/>
</dbReference>
<keyword evidence="6" id="KW-0808">Transferase</keyword>
<keyword evidence="7" id="KW-0547">Nucleotide-binding</keyword>
<feature type="domain" description="HAMP" evidence="14">
    <location>
        <begin position="184"/>
        <end position="236"/>
    </location>
</feature>
<keyword evidence="10" id="KW-0902">Two-component regulatory system</keyword>
<dbReference type="GO" id="GO:0005886">
    <property type="term" value="C:plasma membrane"/>
    <property type="evidence" value="ECO:0007669"/>
    <property type="project" value="UniProtKB-SubCell"/>
</dbReference>
<dbReference type="Pfam" id="PF00672">
    <property type="entry name" value="HAMP"/>
    <property type="match status" value="1"/>
</dbReference>
<accession>A0A5J5G8Z7</accession>
<dbReference type="PANTHER" id="PTHR43711:SF1">
    <property type="entry name" value="HISTIDINE KINASE 1"/>
    <property type="match status" value="1"/>
</dbReference>
<evidence type="ECO:0000256" key="1">
    <source>
        <dbReference type="ARBA" id="ARBA00000085"/>
    </source>
</evidence>
<evidence type="ECO:0000256" key="7">
    <source>
        <dbReference type="ARBA" id="ARBA00022741"/>
    </source>
</evidence>
<dbReference type="GO" id="GO:0005524">
    <property type="term" value="F:ATP binding"/>
    <property type="evidence" value="ECO:0007669"/>
    <property type="project" value="UniProtKB-KW"/>
</dbReference>
<dbReference type="Gene3D" id="3.30.565.10">
    <property type="entry name" value="Histidine kinase-like ATPase, C-terminal domain"/>
    <property type="match status" value="1"/>
</dbReference>
<feature type="domain" description="Histidine kinase" evidence="13">
    <location>
        <begin position="244"/>
        <end position="460"/>
    </location>
</feature>
<dbReference type="InterPro" id="IPR050736">
    <property type="entry name" value="Sensor_HK_Regulatory"/>
</dbReference>
<keyword evidence="5" id="KW-0597">Phosphoprotein</keyword>
<keyword evidence="16" id="KW-1185">Reference proteome</keyword>
<dbReference type="Pfam" id="PF00512">
    <property type="entry name" value="HisKA"/>
    <property type="match status" value="1"/>
</dbReference>
<evidence type="ECO:0000256" key="5">
    <source>
        <dbReference type="ARBA" id="ARBA00022553"/>
    </source>
</evidence>
<evidence type="ECO:0000256" key="6">
    <source>
        <dbReference type="ARBA" id="ARBA00022679"/>
    </source>
</evidence>
<feature type="transmembrane region" description="Helical" evidence="12">
    <location>
        <begin position="163"/>
        <end position="187"/>
    </location>
</feature>
<comment type="caution">
    <text evidence="15">The sequence shown here is derived from an EMBL/GenBank/DDBJ whole genome shotgun (WGS) entry which is preliminary data.</text>
</comment>
<comment type="catalytic activity">
    <reaction evidence="1">
        <text>ATP + protein L-histidine = ADP + protein N-phospho-L-histidine.</text>
        <dbReference type="EC" id="2.7.13.3"/>
    </reaction>
</comment>
<dbReference type="PROSITE" id="PS50885">
    <property type="entry name" value="HAMP"/>
    <property type="match status" value="1"/>
</dbReference>
<dbReference type="CDD" id="cd00082">
    <property type="entry name" value="HisKA"/>
    <property type="match status" value="1"/>
</dbReference>
<dbReference type="SUPFAM" id="SSF158472">
    <property type="entry name" value="HAMP domain-like"/>
    <property type="match status" value="1"/>
</dbReference>
<dbReference type="Gene3D" id="6.10.340.10">
    <property type="match status" value="1"/>
</dbReference>
<dbReference type="PROSITE" id="PS50109">
    <property type="entry name" value="HIS_KIN"/>
    <property type="match status" value="1"/>
</dbReference>
<evidence type="ECO:0000256" key="4">
    <source>
        <dbReference type="ARBA" id="ARBA00022475"/>
    </source>
</evidence>
<evidence type="ECO:0000256" key="8">
    <source>
        <dbReference type="ARBA" id="ARBA00022777"/>
    </source>
</evidence>
<evidence type="ECO:0000259" key="14">
    <source>
        <dbReference type="PROSITE" id="PS50885"/>
    </source>
</evidence>
<dbReference type="RefSeq" id="WP_150458591.1">
    <property type="nucleotide sequence ID" value="NZ_VYKK01000015.1"/>
</dbReference>
<keyword evidence="8" id="KW-0418">Kinase</keyword>
<dbReference type="OrthoDB" id="9813151at2"/>
<keyword evidence="11 12" id="KW-0472">Membrane</keyword>
<evidence type="ECO:0000256" key="10">
    <source>
        <dbReference type="ARBA" id="ARBA00023012"/>
    </source>
</evidence>
<evidence type="ECO:0000256" key="9">
    <source>
        <dbReference type="ARBA" id="ARBA00022840"/>
    </source>
</evidence>
<dbReference type="SUPFAM" id="SSF55874">
    <property type="entry name" value="ATPase domain of HSP90 chaperone/DNA topoisomerase II/histidine kinase"/>
    <property type="match status" value="1"/>
</dbReference>
<dbReference type="SMART" id="SM00387">
    <property type="entry name" value="HATPase_c"/>
    <property type="match status" value="1"/>
</dbReference>
<dbReference type="SMART" id="SM00304">
    <property type="entry name" value="HAMP"/>
    <property type="match status" value="1"/>
</dbReference>
<evidence type="ECO:0000256" key="11">
    <source>
        <dbReference type="ARBA" id="ARBA00023136"/>
    </source>
</evidence>
<dbReference type="EMBL" id="VYKK01000015">
    <property type="protein sequence ID" value="KAA9004238.1"/>
    <property type="molecule type" value="Genomic_DNA"/>
</dbReference>
<evidence type="ECO:0000259" key="13">
    <source>
        <dbReference type="PROSITE" id="PS50109"/>
    </source>
</evidence>
<dbReference type="InterPro" id="IPR036890">
    <property type="entry name" value="HATPase_C_sf"/>
</dbReference>
<dbReference type="SMART" id="SM00388">
    <property type="entry name" value="HisKA"/>
    <property type="match status" value="1"/>
</dbReference>
<comment type="subcellular location">
    <subcellularLocation>
        <location evidence="2">Cell membrane</location>
        <topology evidence="2">Multi-pass membrane protein</topology>
    </subcellularLocation>
</comment>
<reference evidence="15 16" key="1">
    <citation type="submission" date="2019-09" db="EMBL/GenBank/DDBJ databases">
        <title>Bacillus ochoae sp. nov., Paenibacillus whitsoniae sp. nov., Paenibacillus spiritus sp. nov. Isolated from the Mars Exploration Rover during spacecraft assembly.</title>
        <authorList>
            <person name="Seuylemezian A."/>
            <person name="Vaishampayan P."/>
        </authorList>
    </citation>
    <scope>NUCLEOTIDE SEQUENCE [LARGE SCALE GENOMIC DNA]</scope>
    <source>
        <strain evidence="15 16">MER_111</strain>
    </source>
</reference>
<dbReference type="InterPro" id="IPR004358">
    <property type="entry name" value="Sig_transdc_His_kin-like_C"/>
</dbReference>
<dbReference type="PANTHER" id="PTHR43711">
    <property type="entry name" value="TWO-COMPONENT HISTIDINE KINASE"/>
    <property type="match status" value="1"/>
</dbReference>
<dbReference type="AlphaFoldDB" id="A0A5J5G8Z7"/>
<evidence type="ECO:0000313" key="16">
    <source>
        <dbReference type="Proteomes" id="UP000367750"/>
    </source>
</evidence>
<name>A0A5J5G8Z7_9BACL</name>
<evidence type="ECO:0000313" key="15">
    <source>
        <dbReference type="EMBL" id="KAA9004238.1"/>
    </source>
</evidence>
<evidence type="ECO:0000256" key="2">
    <source>
        <dbReference type="ARBA" id="ARBA00004651"/>
    </source>
</evidence>